<dbReference type="InterPro" id="IPR050266">
    <property type="entry name" value="AB_hydrolase_sf"/>
</dbReference>
<dbReference type="SUPFAM" id="SSF53474">
    <property type="entry name" value="alpha/beta-Hydrolases"/>
    <property type="match status" value="1"/>
</dbReference>
<proteinExistence type="predicted"/>
<dbReference type="PANTHER" id="PTHR43798">
    <property type="entry name" value="MONOACYLGLYCEROL LIPASE"/>
    <property type="match status" value="1"/>
</dbReference>
<dbReference type="AlphaFoldDB" id="A0A401Z4P6"/>
<evidence type="ECO:0000259" key="2">
    <source>
        <dbReference type="Pfam" id="PF00561"/>
    </source>
</evidence>
<dbReference type="Gene3D" id="3.40.50.1820">
    <property type="entry name" value="alpha/beta hydrolase"/>
    <property type="match status" value="1"/>
</dbReference>
<feature type="domain" description="AB hydrolase-1" evidence="2">
    <location>
        <begin position="44"/>
        <end position="289"/>
    </location>
</feature>
<comment type="caution">
    <text evidence="3">The sequence shown here is derived from an EMBL/GenBank/DDBJ whole genome shotgun (WGS) entry which is preliminary data.</text>
</comment>
<sequence>MSAEYARPGHTPAPLPTPPCRESTVDTGRGGTLLIREWGPRSAPAVIHHHGTPSSSAAVPGGWHGPDRARVRVVTFDRPGWARSHDQPGRTVGDAARWTEQVADACGIGRFAVMGVSGGGPHALAAAALLGDRVGALCVSVGLGPVEADGFDTTEGMCAETVEEITAARLGEVPLRRFVEAAAGGDVPMDAWLAQLPASDREILTREAVRAEEAVEEREWVDGGLNGWVEDDLALFGRPWGFDPSAVTTPTLLVYGGADVLVPASHGAAYLTLLPHAELRVHPDAGHWMTDHDQDALSWLTRHLA</sequence>
<name>A0A401Z4P6_9ACTN</name>
<dbReference type="EMBL" id="BIFH01000053">
    <property type="protein sequence ID" value="GCE01817.1"/>
    <property type="molecule type" value="Genomic_DNA"/>
</dbReference>
<dbReference type="GO" id="GO:0016020">
    <property type="term" value="C:membrane"/>
    <property type="evidence" value="ECO:0007669"/>
    <property type="project" value="TreeGrafter"/>
</dbReference>
<dbReference type="RefSeq" id="WP_126643405.1">
    <property type="nucleotide sequence ID" value="NZ_BIFH01000053.1"/>
</dbReference>
<protein>
    <submittedName>
        <fullName evidence="3">Alpha/beta hydrolase</fullName>
    </submittedName>
</protein>
<dbReference type="Proteomes" id="UP000286931">
    <property type="component" value="Unassembled WGS sequence"/>
</dbReference>
<dbReference type="GO" id="GO:0016787">
    <property type="term" value="F:hydrolase activity"/>
    <property type="evidence" value="ECO:0007669"/>
    <property type="project" value="UniProtKB-KW"/>
</dbReference>
<accession>A0A401Z4P6</accession>
<dbReference type="Pfam" id="PF00561">
    <property type="entry name" value="Abhydrolase_1"/>
    <property type="match status" value="1"/>
</dbReference>
<keyword evidence="3" id="KW-0378">Hydrolase</keyword>
<dbReference type="InterPro" id="IPR029058">
    <property type="entry name" value="AB_hydrolase_fold"/>
</dbReference>
<gene>
    <name evidence="3" type="ORF">EHYA_09591</name>
</gene>
<evidence type="ECO:0000313" key="3">
    <source>
        <dbReference type="EMBL" id="GCE01817.1"/>
    </source>
</evidence>
<dbReference type="InterPro" id="IPR000073">
    <property type="entry name" value="AB_hydrolase_1"/>
</dbReference>
<evidence type="ECO:0000256" key="1">
    <source>
        <dbReference type="SAM" id="MobiDB-lite"/>
    </source>
</evidence>
<reference evidence="3 4" key="1">
    <citation type="submission" date="2018-12" db="EMBL/GenBank/DDBJ databases">
        <title>Draft genome sequence of Embleya hyalina NBRC 13850T.</title>
        <authorList>
            <person name="Komaki H."/>
            <person name="Hosoyama A."/>
            <person name="Kimura A."/>
            <person name="Ichikawa N."/>
            <person name="Tamura T."/>
        </authorList>
    </citation>
    <scope>NUCLEOTIDE SEQUENCE [LARGE SCALE GENOMIC DNA]</scope>
    <source>
        <strain evidence="3 4">NBRC 13850</strain>
    </source>
</reference>
<keyword evidence="4" id="KW-1185">Reference proteome</keyword>
<dbReference type="PANTHER" id="PTHR43798:SF33">
    <property type="entry name" value="HYDROLASE, PUTATIVE (AFU_ORTHOLOGUE AFUA_2G14860)-RELATED"/>
    <property type="match status" value="1"/>
</dbReference>
<feature type="region of interest" description="Disordered" evidence="1">
    <location>
        <begin position="1"/>
        <end position="26"/>
    </location>
</feature>
<dbReference type="OrthoDB" id="9800988at2"/>
<organism evidence="3 4">
    <name type="scientific">Embleya hyalina</name>
    <dbReference type="NCBI Taxonomy" id="516124"/>
    <lineage>
        <taxon>Bacteria</taxon>
        <taxon>Bacillati</taxon>
        <taxon>Actinomycetota</taxon>
        <taxon>Actinomycetes</taxon>
        <taxon>Kitasatosporales</taxon>
        <taxon>Streptomycetaceae</taxon>
        <taxon>Embleya</taxon>
    </lineage>
</organism>
<evidence type="ECO:0000313" key="4">
    <source>
        <dbReference type="Proteomes" id="UP000286931"/>
    </source>
</evidence>